<dbReference type="Gene3D" id="3.10.50.40">
    <property type="match status" value="1"/>
</dbReference>
<dbReference type="Pfam" id="PF13624">
    <property type="entry name" value="SurA_N_3"/>
    <property type="match status" value="1"/>
</dbReference>
<keyword evidence="2 5" id="KW-0413">Isomerase</keyword>
<dbReference type="InterPro" id="IPR027304">
    <property type="entry name" value="Trigger_fact/SurA_dom_sf"/>
</dbReference>
<evidence type="ECO:0000313" key="5">
    <source>
        <dbReference type="EMBL" id="MDQ0291286.1"/>
    </source>
</evidence>
<evidence type="ECO:0000256" key="3">
    <source>
        <dbReference type="SAM" id="SignalP"/>
    </source>
</evidence>
<dbReference type="InterPro" id="IPR050280">
    <property type="entry name" value="OMP_Chaperone_SurA"/>
</dbReference>
<keyword evidence="6" id="KW-1185">Reference proteome</keyword>
<protein>
    <submittedName>
        <fullName evidence="5">Parvulin-like peptidyl-prolyl isomerase</fullName>
    </submittedName>
</protein>
<gene>
    <name evidence="5" type="ORF">J3R75_003393</name>
</gene>
<dbReference type="InterPro" id="IPR046357">
    <property type="entry name" value="PPIase_dom_sf"/>
</dbReference>
<name>A0AAE3VJ03_9BACT</name>
<evidence type="ECO:0000259" key="4">
    <source>
        <dbReference type="PROSITE" id="PS50198"/>
    </source>
</evidence>
<dbReference type="InterPro" id="IPR000297">
    <property type="entry name" value="PPIase_PpiC"/>
</dbReference>
<feature type="domain" description="PpiC" evidence="4">
    <location>
        <begin position="176"/>
        <end position="272"/>
    </location>
</feature>
<reference evidence="5" key="1">
    <citation type="submission" date="2023-07" db="EMBL/GenBank/DDBJ databases">
        <title>Genomic Encyclopedia of Type Strains, Phase IV (KMG-IV): sequencing the most valuable type-strain genomes for metagenomic binning, comparative biology and taxonomic classification.</title>
        <authorList>
            <person name="Goeker M."/>
        </authorList>
    </citation>
    <scope>NUCLEOTIDE SEQUENCE</scope>
    <source>
        <strain evidence="5">DSM 24202</strain>
    </source>
</reference>
<dbReference type="AlphaFoldDB" id="A0AAE3VJ03"/>
<dbReference type="PANTHER" id="PTHR47637:SF1">
    <property type="entry name" value="CHAPERONE SURA"/>
    <property type="match status" value="1"/>
</dbReference>
<feature type="signal peptide" evidence="3">
    <location>
        <begin position="1"/>
        <end position="21"/>
    </location>
</feature>
<organism evidence="5 6">
    <name type="scientific">Oligosphaera ethanolica</name>
    <dbReference type="NCBI Taxonomy" id="760260"/>
    <lineage>
        <taxon>Bacteria</taxon>
        <taxon>Pseudomonadati</taxon>
        <taxon>Lentisphaerota</taxon>
        <taxon>Oligosphaeria</taxon>
        <taxon>Oligosphaerales</taxon>
        <taxon>Oligosphaeraceae</taxon>
        <taxon>Oligosphaera</taxon>
    </lineage>
</organism>
<dbReference type="PROSITE" id="PS50198">
    <property type="entry name" value="PPIC_PPIASE_2"/>
    <property type="match status" value="1"/>
</dbReference>
<dbReference type="PANTHER" id="PTHR47637">
    <property type="entry name" value="CHAPERONE SURA"/>
    <property type="match status" value="1"/>
</dbReference>
<dbReference type="RefSeq" id="WP_307263856.1">
    <property type="nucleotide sequence ID" value="NZ_JAUSVL010000001.1"/>
</dbReference>
<dbReference type="SUPFAM" id="SSF54534">
    <property type="entry name" value="FKBP-like"/>
    <property type="match status" value="1"/>
</dbReference>
<comment type="caution">
    <text evidence="5">The sequence shown here is derived from an EMBL/GenBank/DDBJ whole genome shotgun (WGS) entry which is preliminary data.</text>
</comment>
<dbReference type="SUPFAM" id="SSF109998">
    <property type="entry name" value="Triger factor/SurA peptide-binding domain-like"/>
    <property type="match status" value="1"/>
</dbReference>
<evidence type="ECO:0000313" key="6">
    <source>
        <dbReference type="Proteomes" id="UP001238163"/>
    </source>
</evidence>
<sequence>MIKKCALLCAVLCCLAIPSFAQGSFGDALLAIVGDEVITALDVQMRSANSEKRLQQEFSGDELRRRVIALRKQILDDMIDRELVYLDFKRIEAKIPQTFLQSRIDEIVKDTTGGNLKQFEERLFAEGLSMKDFQEKVTKDLAVELLLRERVTKGLQISDLQIDNYYREYPEKLSTPTRYRLAVIQLKKDGRFLNRFDDVCKEVASKIAQGTPFADLAKEYSEGANATGGGDQGWLSDIDQRLVNAVTNMERGQVATKPIDFEKSVFFVQLIDYEKGGVPELTSQLRDDIRKTLEKAEEKRRYDDYMRDLRMRFPVRRMDGND</sequence>
<dbReference type="Proteomes" id="UP001238163">
    <property type="component" value="Unassembled WGS sequence"/>
</dbReference>
<proteinExistence type="predicted"/>
<dbReference type="Gene3D" id="1.10.4030.10">
    <property type="entry name" value="Porin chaperone SurA, peptide-binding domain"/>
    <property type="match status" value="1"/>
</dbReference>
<evidence type="ECO:0000256" key="1">
    <source>
        <dbReference type="ARBA" id="ARBA00022729"/>
    </source>
</evidence>
<keyword evidence="1 3" id="KW-0732">Signal</keyword>
<feature type="chain" id="PRO_5042119014" evidence="3">
    <location>
        <begin position="22"/>
        <end position="322"/>
    </location>
</feature>
<dbReference type="EMBL" id="JAUSVL010000001">
    <property type="protein sequence ID" value="MDQ0291286.1"/>
    <property type="molecule type" value="Genomic_DNA"/>
</dbReference>
<keyword evidence="2" id="KW-0697">Rotamase</keyword>
<evidence type="ECO:0000256" key="2">
    <source>
        <dbReference type="PROSITE-ProRule" id="PRU00278"/>
    </source>
</evidence>
<dbReference type="Pfam" id="PF13145">
    <property type="entry name" value="Rotamase_2"/>
    <property type="match status" value="1"/>
</dbReference>
<dbReference type="GO" id="GO:0003755">
    <property type="term" value="F:peptidyl-prolyl cis-trans isomerase activity"/>
    <property type="evidence" value="ECO:0007669"/>
    <property type="project" value="UniProtKB-KW"/>
</dbReference>
<accession>A0AAE3VJ03</accession>